<gene>
    <name evidence="3" type="ORF">FM069_21330</name>
</gene>
<name>A0A553GTC7_9PSED</name>
<dbReference type="InterPro" id="IPR001638">
    <property type="entry name" value="Solute-binding_3/MltF_N"/>
</dbReference>
<feature type="chain" id="PRO_5021860552" evidence="1">
    <location>
        <begin position="22"/>
        <end position="248"/>
    </location>
</feature>
<dbReference type="EMBL" id="VJOY01000034">
    <property type="protein sequence ID" value="TRX72734.1"/>
    <property type="molecule type" value="Genomic_DNA"/>
</dbReference>
<evidence type="ECO:0000313" key="4">
    <source>
        <dbReference type="Proteomes" id="UP000315235"/>
    </source>
</evidence>
<dbReference type="OrthoDB" id="8587856at2"/>
<dbReference type="Pfam" id="PF00497">
    <property type="entry name" value="SBP_bac_3"/>
    <property type="match status" value="1"/>
</dbReference>
<organism evidence="3 4">
    <name type="scientific">Pseudomonas mangiferae</name>
    <dbReference type="NCBI Taxonomy" id="2593654"/>
    <lineage>
        <taxon>Bacteria</taxon>
        <taxon>Pseudomonadati</taxon>
        <taxon>Pseudomonadota</taxon>
        <taxon>Gammaproteobacteria</taxon>
        <taxon>Pseudomonadales</taxon>
        <taxon>Pseudomonadaceae</taxon>
        <taxon>Pseudomonas</taxon>
    </lineage>
</organism>
<evidence type="ECO:0000259" key="2">
    <source>
        <dbReference type="Pfam" id="PF00497"/>
    </source>
</evidence>
<protein>
    <submittedName>
        <fullName evidence="3">Amino acid ABC transporter substrate-binding protein</fullName>
    </submittedName>
</protein>
<dbReference type="Gene3D" id="3.40.190.10">
    <property type="entry name" value="Periplasmic binding protein-like II"/>
    <property type="match status" value="2"/>
</dbReference>
<sequence>MKPFRRLPALLLAAWLPPAPAAVPLYAIDAPPLVLLDPTRSRGEVGDIVLEALARAGYPAELRNEPWARAQKRVSEGEDLLIMPLTRTRNREASFTWIAPITRMERAFFSLQHRVDSFDEAKATFRQIGVGQGSAQYEALITRGFTEDQIVEITIGDNPARMLELGRIDAWFNGVEESRYIWREQARPPLLMGQPLLTEDIYLACSRQCDPQMVMQLRQALDAMRQDGSFDRLQGAYRVEDESTPTGG</sequence>
<feature type="domain" description="Solute-binding protein family 3/N-terminal" evidence="2">
    <location>
        <begin position="29"/>
        <end position="237"/>
    </location>
</feature>
<dbReference type="RefSeq" id="WP_143490428.1">
    <property type="nucleotide sequence ID" value="NZ_VJOY01000034.1"/>
</dbReference>
<dbReference type="SUPFAM" id="SSF53850">
    <property type="entry name" value="Periplasmic binding protein-like II"/>
    <property type="match status" value="1"/>
</dbReference>
<evidence type="ECO:0000313" key="3">
    <source>
        <dbReference type="EMBL" id="TRX72734.1"/>
    </source>
</evidence>
<keyword evidence="4" id="KW-1185">Reference proteome</keyword>
<dbReference type="PANTHER" id="PTHR38834">
    <property type="entry name" value="PERIPLASMIC SUBSTRATE BINDING PROTEIN FAMILY 3"/>
    <property type="match status" value="1"/>
</dbReference>
<dbReference type="AlphaFoldDB" id="A0A553GTC7"/>
<keyword evidence="1" id="KW-0732">Signal</keyword>
<evidence type="ECO:0000256" key="1">
    <source>
        <dbReference type="SAM" id="SignalP"/>
    </source>
</evidence>
<accession>A0A553GTC7</accession>
<dbReference type="Proteomes" id="UP000315235">
    <property type="component" value="Unassembled WGS sequence"/>
</dbReference>
<reference evidence="3 4" key="1">
    <citation type="submission" date="2019-07" db="EMBL/GenBank/DDBJ databases">
        <title>Pseudomonas mangiferae sp. nov., isolated from bark of mango tree in Thailand.</title>
        <authorList>
            <person name="Srisuk N."/>
            <person name="Anurat P."/>
        </authorList>
    </citation>
    <scope>NUCLEOTIDE SEQUENCE [LARGE SCALE GENOMIC DNA]</scope>
    <source>
        <strain evidence="3 4">DMKU_BBB3-04</strain>
    </source>
</reference>
<comment type="caution">
    <text evidence="3">The sequence shown here is derived from an EMBL/GenBank/DDBJ whole genome shotgun (WGS) entry which is preliminary data.</text>
</comment>
<proteinExistence type="predicted"/>
<dbReference type="PANTHER" id="PTHR38834:SF3">
    <property type="entry name" value="SOLUTE-BINDING PROTEIN FAMILY 3_N-TERMINAL DOMAIN-CONTAINING PROTEIN"/>
    <property type="match status" value="1"/>
</dbReference>
<feature type="signal peptide" evidence="1">
    <location>
        <begin position="1"/>
        <end position="21"/>
    </location>
</feature>